<evidence type="ECO:0000313" key="2">
    <source>
        <dbReference type="EnsemblMetazoa" id="PPA35430.1"/>
    </source>
</evidence>
<dbReference type="Proteomes" id="UP000005239">
    <property type="component" value="Unassembled WGS sequence"/>
</dbReference>
<organism evidence="2 3">
    <name type="scientific">Pristionchus pacificus</name>
    <name type="common">Parasitic nematode worm</name>
    <dbReference type="NCBI Taxonomy" id="54126"/>
    <lineage>
        <taxon>Eukaryota</taxon>
        <taxon>Metazoa</taxon>
        <taxon>Ecdysozoa</taxon>
        <taxon>Nematoda</taxon>
        <taxon>Chromadorea</taxon>
        <taxon>Rhabditida</taxon>
        <taxon>Rhabditina</taxon>
        <taxon>Diplogasteromorpha</taxon>
        <taxon>Diplogasteroidea</taxon>
        <taxon>Neodiplogasteridae</taxon>
        <taxon>Pristionchus</taxon>
    </lineage>
</organism>
<proteinExistence type="predicted"/>
<accession>A0A8R1UM31</accession>
<keyword evidence="3" id="KW-1185">Reference proteome</keyword>
<reference evidence="3" key="1">
    <citation type="journal article" date="2008" name="Nat. Genet.">
        <title>The Pristionchus pacificus genome provides a unique perspective on nematode lifestyle and parasitism.</title>
        <authorList>
            <person name="Dieterich C."/>
            <person name="Clifton S.W."/>
            <person name="Schuster L.N."/>
            <person name="Chinwalla A."/>
            <person name="Delehaunty K."/>
            <person name="Dinkelacker I."/>
            <person name="Fulton L."/>
            <person name="Fulton R."/>
            <person name="Godfrey J."/>
            <person name="Minx P."/>
            <person name="Mitreva M."/>
            <person name="Roeseler W."/>
            <person name="Tian H."/>
            <person name="Witte H."/>
            <person name="Yang S.P."/>
            <person name="Wilson R.K."/>
            <person name="Sommer R.J."/>
        </authorList>
    </citation>
    <scope>NUCLEOTIDE SEQUENCE [LARGE SCALE GENOMIC DNA]</scope>
    <source>
        <strain evidence="3">PS312</strain>
    </source>
</reference>
<sequence>MSETVVKKVKKEEPDDDYEIQIVHVNLRVPIVIPPETASQDSTTPILRPLQQQQAATTAATPRLLPDAQSSRAVMDYWMGKRNSNKCPRCSEVLPLSKTTRIEHYKIWHYDVFYASDLSTTRLMTPLTRWMAINLGSTSGIRVCLLCVRMRGHSYFFLREMLVKHIEKTHPSAFVQLLSRYHHLRAINFDSSMGIPQSLMTATTGVDNVTAFPTCTVAGSDSSPVLETTAAAAAVAASPDDVPTEAAATASPTTLALDAPPSPLDEDYWRGKNAPGLGRVSCPRCSYNSASGKGHRKLHYKRVCTLVHHYNVYYQQTRSNRTTTRLTQWMAVHFGDVLKKAPRVCVYCVGDVRYNSDYRCRADLIRHIQQAHPLAMVDLVREYSVASSNSPIADAEIHGLLVHAQGHQGALRPSVSNDQSSLKPTEADDLTQTVTNEENGIGNGFTAEIWQSAGNVSSSMLLTAAAMPLTSLALDAPPSPLDEEYWRRGNALKCCPRCVYDSADNIGCRKKHYRRHHYDIYYVLAPGHRNLAPLLKFLVTHFGNVRKDMRSCLLCEGERRYWLGYRSRADLIRHMEQCHSHALIDLAREYSVTSNGLPVSDCEVHRLLMNTLVSI</sequence>
<feature type="compositionally biased region" description="Polar residues" evidence="1">
    <location>
        <begin position="414"/>
        <end position="423"/>
    </location>
</feature>
<feature type="region of interest" description="Disordered" evidence="1">
    <location>
        <begin position="411"/>
        <end position="439"/>
    </location>
</feature>
<dbReference type="EnsemblMetazoa" id="PPA35430.1">
    <property type="protein sequence ID" value="PPA35430.1"/>
    <property type="gene ID" value="WBGene00273799"/>
</dbReference>
<protein>
    <submittedName>
        <fullName evidence="2">Uncharacterized protein</fullName>
    </submittedName>
</protein>
<evidence type="ECO:0000256" key="1">
    <source>
        <dbReference type="SAM" id="MobiDB-lite"/>
    </source>
</evidence>
<accession>A0A2A6B5T0</accession>
<evidence type="ECO:0000313" key="3">
    <source>
        <dbReference type="Proteomes" id="UP000005239"/>
    </source>
</evidence>
<dbReference type="AlphaFoldDB" id="A0A2A6B5T0"/>
<name>A0A2A6B5T0_PRIPA</name>
<gene>
    <name evidence="2" type="primary">WBGene00273799</name>
</gene>
<reference evidence="2" key="2">
    <citation type="submission" date="2022-06" db="UniProtKB">
        <authorList>
            <consortium name="EnsemblMetazoa"/>
        </authorList>
    </citation>
    <scope>IDENTIFICATION</scope>
    <source>
        <strain evidence="2">PS312</strain>
    </source>
</reference>